<protein>
    <recommendedName>
        <fullName evidence="3">Alkyl transferase</fullName>
        <ecNumber evidence="3">2.5.1.-</ecNumber>
    </recommendedName>
</protein>
<dbReference type="OMA" id="DFRAPHF"/>
<dbReference type="GO" id="GO:0005783">
    <property type="term" value="C:endoplasmic reticulum"/>
    <property type="evidence" value="ECO:0007669"/>
    <property type="project" value="TreeGrafter"/>
</dbReference>
<sequence>GKVGGWARRAAAAVLAAGPVPRHVALCMDGNRRYAQARHMRQVEGHTFGYRRLIDALEWCLELGVRYVSVYAFSIDNYRRCGEEVDTLMALAEEKLAHMLQEYDVLVRHGVQVRVVGDLSLAPAAVQVAATRIMEATAQHDRAVLNLCFSYTASEELQRALDDLAAHPAPSSSSGSGSLTAAGLDGQLYTRGCPPVDLLVRTSGETRLSDFLLWQCRHALLVFTPVLWPDFGFLDLVAAVLEFQRHAPRLQRLR</sequence>
<name>E1ZE31_CHLVA</name>
<dbReference type="Pfam" id="PF01255">
    <property type="entry name" value="Prenyltransf"/>
    <property type="match status" value="1"/>
</dbReference>
<evidence type="ECO:0000313" key="5">
    <source>
        <dbReference type="Proteomes" id="UP000008141"/>
    </source>
</evidence>
<dbReference type="PANTHER" id="PTHR10291:SF43">
    <property type="entry name" value="DEHYDRODOLICHYL DIPHOSPHATE SYNTHASE COMPLEX SUBUNIT DHDDS"/>
    <property type="match status" value="1"/>
</dbReference>
<dbReference type="STRING" id="554065.E1ZE31"/>
<dbReference type="GO" id="GO:0045547">
    <property type="term" value="F:ditrans,polycis-polyprenyl diphosphate synthase [(2E,6E)-farnesyl diphosphate specific] activity"/>
    <property type="evidence" value="ECO:0007669"/>
    <property type="project" value="TreeGrafter"/>
</dbReference>
<dbReference type="HAMAP" id="MF_01139">
    <property type="entry name" value="ISPT"/>
    <property type="match status" value="1"/>
</dbReference>
<dbReference type="PANTHER" id="PTHR10291">
    <property type="entry name" value="DEHYDRODOLICHYL DIPHOSPHATE SYNTHASE FAMILY MEMBER"/>
    <property type="match status" value="1"/>
</dbReference>
<dbReference type="GeneID" id="17355234"/>
<dbReference type="NCBIfam" id="TIGR00055">
    <property type="entry name" value="uppS"/>
    <property type="match status" value="1"/>
</dbReference>
<evidence type="ECO:0000256" key="3">
    <source>
        <dbReference type="RuleBase" id="RU363018"/>
    </source>
</evidence>
<dbReference type="EC" id="2.5.1.-" evidence="3"/>
<keyword evidence="2 3" id="KW-0808">Transferase</keyword>
<dbReference type="CDD" id="cd00475">
    <property type="entry name" value="Cis_IPPS"/>
    <property type="match status" value="1"/>
</dbReference>
<dbReference type="SUPFAM" id="SSF64005">
    <property type="entry name" value="Undecaprenyl diphosphate synthase"/>
    <property type="match status" value="1"/>
</dbReference>
<proteinExistence type="inferred from homology"/>
<dbReference type="RefSeq" id="XP_005848062.1">
    <property type="nucleotide sequence ID" value="XM_005848000.1"/>
</dbReference>
<comment type="similarity">
    <text evidence="1 3">Belongs to the UPP synthase family.</text>
</comment>
<dbReference type="GO" id="GO:0016094">
    <property type="term" value="P:polyprenol biosynthetic process"/>
    <property type="evidence" value="ECO:0007669"/>
    <property type="project" value="TreeGrafter"/>
</dbReference>
<evidence type="ECO:0000313" key="4">
    <source>
        <dbReference type="EMBL" id="EFN55960.1"/>
    </source>
</evidence>
<dbReference type="InterPro" id="IPR001441">
    <property type="entry name" value="UPP_synth-like"/>
</dbReference>
<dbReference type="InterPro" id="IPR018520">
    <property type="entry name" value="UPP_synth-like_CS"/>
</dbReference>
<feature type="non-terminal residue" evidence="4">
    <location>
        <position position="1"/>
    </location>
</feature>
<organism evidence="5">
    <name type="scientific">Chlorella variabilis</name>
    <name type="common">Green alga</name>
    <dbReference type="NCBI Taxonomy" id="554065"/>
    <lineage>
        <taxon>Eukaryota</taxon>
        <taxon>Viridiplantae</taxon>
        <taxon>Chlorophyta</taxon>
        <taxon>core chlorophytes</taxon>
        <taxon>Trebouxiophyceae</taxon>
        <taxon>Chlorellales</taxon>
        <taxon>Chlorellaceae</taxon>
        <taxon>Chlorella clade</taxon>
        <taxon>Chlorella</taxon>
    </lineage>
</organism>
<dbReference type="Gene3D" id="3.40.1180.10">
    <property type="entry name" value="Decaprenyl diphosphate synthase-like"/>
    <property type="match status" value="1"/>
</dbReference>
<evidence type="ECO:0000256" key="1">
    <source>
        <dbReference type="ARBA" id="ARBA00005432"/>
    </source>
</evidence>
<dbReference type="PROSITE" id="PS01066">
    <property type="entry name" value="UPP_SYNTHASE"/>
    <property type="match status" value="1"/>
</dbReference>
<dbReference type="FunCoup" id="E1ZE31">
    <property type="interactions" value="1666"/>
</dbReference>
<accession>E1ZE31</accession>
<dbReference type="AlphaFoldDB" id="E1ZE31"/>
<feature type="non-terminal residue" evidence="4">
    <location>
        <position position="254"/>
    </location>
</feature>
<evidence type="ECO:0000256" key="2">
    <source>
        <dbReference type="ARBA" id="ARBA00022679"/>
    </source>
</evidence>
<gene>
    <name evidence="4" type="ORF">CHLNCDRAFT_10741</name>
</gene>
<reference evidence="4 5" key="1">
    <citation type="journal article" date="2010" name="Plant Cell">
        <title>The Chlorella variabilis NC64A genome reveals adaptation to photosymbiosis, coevolution with viruses, and cryptic sex.</title>
        <authorList>
            <person name="Blanc G."/>
            <person name="Duncan G."/>
            <person name="Agarkova I."/>
            <person name="Borodovsky M."/>
            <person name="Gurnon J."/>
            <person name="Kuo A."/>
            <person name="Lindquist E."/>
            <person name="Lucas S."/>
            <person name="Pangilinan J."/>
            <person name="Polle J."/>
            <person name="Salamov A."/>
            <person name="Terry A."/>
            <person name="Yamada T."/>
            <person name="Dunigan D.D."/>
            <person name="Grigoriev I.V."/>
            <person name="Claverie J.M."/>
            <person name="Van Etten J.L."/>
        </authorList>
    </citation>
    <scope>NUCLEOTIDE SEQUENCE [LARGE SCALE GENOMIC DNA]</scope>
    <source>
        <strain evidence="4 5">NC64A</strain>
    </source>
</reference>
<dbReference type="EMBL" id="GL433843">
    <property type="protein sequence ID" value="EFN55960.1"/>
    <property type="molecule type" value="Genomic_DNA"/>
</dbReference>
<dbReference type="InParanoid" id="E1ZE31"/>
<dbReference type="Proteomes" id="UP000008141">
    <property type="component" value="Unassembled WGS sequence"/>
</dbReference>
<dbReference type="OrthoDB" id="4173905at2759"/>
<keyword evidence="5" id="KW-1185">Reference proteome</keyword>
<dbReference type="InterPro" id="IPR036424">
    <property type="entry name" value="UPP_synth-like_sf"/>
</dbReference>
<dbReference type="KEGG" id="cvr:CHLNCDRAFT_10741"/>
<dbReference type="eggNOG" id="KOG1602">
    <property type="taxonomic scope" value="Eukaryota"/>
</dbReference>